<protein>
    <recommendedName>
        <fullName evidence="6">ATP:glycerol 3-phosphotransferase</fullName>
    </recommendedName>
</protein>
<dbReference type="InterPro" id="IPR000577">
    <property type="entry name" value="Carb_kinase_FGGY"/>
</dbReference>
<comment type="similarity">
    <text evidence="1 7">Belongs to the FGGY kinase family.</text>
</comment>
<dbReference type="InterPro" id="IPR018484">
    <property type="entry name" value="FGGY_N"/>
</dbReference>
<comment type="caution">
    <text evidence="10">The sequence shown here is derived from an EMBL/GenBank/DDBJ whole genome shotgun (WGS) entry which is preliminary data.</text>
</comment>
<evidence type="ECO:0000256" key="3">
    <source>
        <dbReference type="ARBA" id="ARBA00022741"/>
    </source>
</evidence>
<sequence length="479" mass="50657">MSASPLILAIDQGTTNSKAFLIDPQGGIVAKASRPMTVTHPQPGWAELDPCGIWQTVRETIDEVSAGRDVAAIAISNQRESILLWDAATGEPVGPCVIWQCRRSSDACALLREYGHEAMIVEKTGLGIDPLFPALKLAWLLDNLPDARVRAERGELRAGTVDSWLLWNLTGGKVHATDASNASRTQLMNIDTGRWDADLAELFRLPVSLLPEIKASDALFGHTADGVPIHALMGDSHAALFGHGISTPGRIKATLGTGSSLMAVTGARAYSTHGLSGTVAWSRHGDVVHALEGNISVSGQAAAFATRLLNLANEAALTELAKTLSDNGGVVFVPALAGLGAPHWKDRARGQITGMTLATEPAHVARAALEAIALQIRDVFVAMEADLGAELPDISVDGGAAASDVLMQILADLLNRPVRRPAVTEVTACGVARMAGEALGLWQGRGDTEDTVFTPRLNQAARTQILSQWYAAIEKAKQE</sequence>
<dbReference type="InterPro" id="IPR018485">
    <property type="entry name" value="FGGY_C"/>
</dbReference>
<accession>A0ABT5HVS1</accession>
<dbReference type="Gene3D" id="3.30.420.40">
    <property type="match status" value="2"/>
</dbReference>
<evidence type="ECO:0000256" key="6">
    <source>
        <dbReference type="ARBA" id="ARBA00043149"/>
    </source>
</evidence>
<dbReference type="InterPro" id="IPR018483">
    <property type="entry name" value="Carb_kinase_FGGY_CS"/>
</dbReference>
<evidence type="ECO:0000313" key="11">
    <source>
        <dbReference type="Proteomes" id="UP001214854"/>
    </source>
</evidence>
<feature type="domain" description="Carbohydrate kinase FGGY N-terminal" evidence="8">
    <location>
        <begin position="7"/>
        <end position="240"/>
    </location>
</feature>
<evidence type="ECO:0000313" key="10">
    <source>
        <dbReference type="EMBL" id="MDC7684163.1"/>
    </source>
</evidence>
<dbReference type="PANTHER" id="PTHR10196">
    <property type="entry name" value="SUGAR KINASE"/>
    <property type="match status" value="1"/>
</dbReference>
<reference evidence="10 11" key="1">
    <citation type="submission" date="2023-01" db="EMBL/GenBank/DDBJ databases">
        <title>Novel species of the genus Asticcacaulis isolated from rivers.</title>
        <authorList>
            <person name="Lu H."/>
        </authorList>
    </citation>
    <scope>NUCLEOTIDE SEQUENCE [LARGE SCALE GENOMIC DNA]</scope>
    <source>
        <strain evidence="10 11">BYS171W</strain>
    </source>
</reference>
<dbReference type="CDD" id="cd07769">
    <property type="entry name" value="ASKHA_NBD_FGGY_GK"/>
    <property type="match status" value="1"/>
</dbReference>
<evidence type="ECO:0000256" key="4">
    <source>
        <dbReference type="ARBA" id="ARBA00022777"/>
    </source>
</evidence>
<dbReference type="PROSITE" id="PS00445">
    <property type="entry name" value="FGGY_KINASES_2"/>
    <property type="match status" value="1"/>
</dbReference>
<evidence type="ECO:0000256" key="7">
    <source>
        <dbReference type="RuleBase" id="RU003733"/>
    </source>
</evidence>
<dbReference type="SUPFAM" id="SSF53067">
    <property type="entry name" value="Actin-like ATPase domain"/>
    <property type="match status" value="2"/>
</dbReference>
<dbReference type="Proteomes" id="UP001214854">
    <property type="component" value="Unassembled WGS sequence"/>
</dbReference>
<dbReference type="EMBL" id="JAQQKX010000010">
    <property type="protein sequence ID" value="MDC7684163.1"/>
    <property type="molecule type" value="Genomic_DNA"/>
</dbReference>
<dbReference type="GO" id="GO:0016301">
    <property type="term" value="F:kinase activity"/>
    <property type="evidence" value="ECO:0007669"/>
    <property type="project" value="UniProtKB-KW"/>
</dbReference>
<keyword evidence="5" id="KW-0067">ATP-binding</keyword>
<dbReference type="RefSeq" id="WP_272748615.1">
    <property type="nucleotide sequence ID" value="NZ_JAQQKX010000010.1"/>
</dbReference>
<evidence type="ECO:0000259" key="9">
    <source>
        <dbReference type="Pfam" id="PF02782"/>
    </source>
</evidence>
<keyword evidence="2 7" id="KW-0808">Transferase</keyword>
<dbReference type="PANTHER" id="PTHR10196:SF69">
    <property type="entry name" value="GLYCEROL KINASE"/>
    <property type="match status" value="1"/>
</dbReference>
<evidence type="ECO:0000256" key="2">
    <source>
        <dbReference type="ARBA" id="ARBA00022679"/>
    </source>
</evidence>
<dbReference type="Pfam" id="PF00370">
    <property type="entry name" value="FGGY_N"/>
    <property type="match status" value="1"/>
</dbReference>
<dbReference type="InterPro" id="IPR043129">
    <property type="entry name" value="ATPase_NBD"/>
</dbReference>
<proteinExistence type="inferred from homology"/>
<name>A0ABT5HVS1_9CAUL</name>
<organism evidence="10 11">
    <name type="scientific">Asticcacaulis aquaticus</name>
    <dbReference type="NCBI Taxonomy" id="2984212"/>
    <lineage>
        <taxon>Bacteria</taxon>
        <taxon>Pseudomonadati</taxon>
        <taxon>Pseudomonadota</taxon>
        <taxon>Alphaproteobacteria</taxon>
        <taxon>Caulobacterales</taxon>
        <taxon>Caulobacteraceae</taxon>
        <taxon>Asticcacaulis</taxon>
    </lineage>
</organism>
<keyword evidence="4 7" id="KW-0418">Kinase</keyword>
<evidence type="ECO:0000256" key="5">
    <source>
        <dbReference type="ARBA" id="ARBA00022840"/>
    </source>
</evidence>
<dbReference type="PIRSF" id="PIRSF000538">
    <property type="entry name" value="GlpK"/>
    <property type="match status" value="1"/>
</dbReference>
<gene>
    <name evidence="10" type="ORF">PQU92_12805</name>
</gene>
<feature type="domain" description="Carbohydrate kinase FGGY C-terminal" evidence="9">
    <location>
        <begin position="253"/>
        <end position="436"/>
    </location>
</feature>
<dbReference type="Pfam" id="PF02782">
    <property type="entry name" value="FGGY_C"/>
    <property type="match status" value="1"/>
</dbReference>
<evidence type="ECO:0000256" key="1">
    <source>
        <dbReference type="ARBA" id="ARBA00009156"/>
    </source>
</evidence>
<keyword evidence="11" id="KW-1185">Reference proteome</keyword>
<keyword evidence="3" id="KW-0547">Nucleotide-binding</keyword>
<evidence type="ECO:0000259" key="8">
    <source>
        <dbReference type="Pfam" id="PF00370"/>
    </source>
</evidence>